<organism evidence="3 4">
    <name type="scientific">Erythrobacter litoralis (strain HTCC2594)</name>
    <dbReference type="NCBI Taxonomy" id="314225"/>
    <lineage>
        <taxon>Bacteria</taxon>
        <taxon>Pseudomonadati</taxon>
        <taxon>Pseudomonadota</taxon>
        <taxon>Alphaproteobacteria</taxon>
        <taxon>Sphingomonadales</taxon>
        <taxon>Erythrobacteraceae</taxon>
        <taxon>Erythrobacter/Porphyrobacter group</taxon>
        <taxon>Erythrobacter</taxon>
    </lineage>
</organism>
<feature type="transmembrane region" description="Helical" evidence="1">
    <location>
        <begin position="412"/>
        <end position="429"/>
    </location>
</feature>
<feature type="transmembrane region" description="Helical" evidence="1">
    <location>
        <begin position="58"/>
        <end position="79"/>
    </location>
</feature>
<evidence type="ECO:0000313" key="3">
    <source>
        <dbReference type="EMBL" id="ABC64812.1"/>
    </source>
</evidence>
<sequence length="525" mass="57300">MTGAAIQAEAKVAAEGEPQRTDVLTFVVKAITVLPQLLIPLGFVSFSMFDDGLPSEVLYIALLLVATLALILLSAFLSWSRFTYRIGESDIRVESGILSRAARSVPYERIQDVSLEQKLIPRLLGLVEVKFETGAGGKDELSLAYLAEEEGEKLRELVREMRDEASGEAVDAAAEGTELERAEAAATLFAMGPRRLFTFGLFEFSLAVFAVLGGLAQYAETLIGFELWDPDLWRGWLAGSGEWIGALGPMAQVVGAVAGVATLVVIGSATGLVRTFLRDWDFRLERTPKGFRRRRGLLTKTDVVMPAHRVQALRIGTGLIRKRFGWNGLKFVSLAQDSGAASHDVAPFAQEEELAPIIRAAGFEPVADGLDWQRRSTAFRNISMVINAAVLGLIGVVVLSLNAFGAGGNIDFAQLLAFIPFAVGGFLVLREYYLWRFARNAIDTRQVYRRTGWLAPSAAIANRVKLQSVEIKQGPIARWKGYADLHLGLAGGTFAIEGVPLDRARSLRRAILDSIAETDFSEINR</sequence>
<dbReference type="OrthoDB" id="8481729at2"/>
<dbReference type="InterPro" id="IPR005182">
    <property type="entry name" value="YdbS-like_PH"/>
</dbReference>
<proteinExistence type="predicted"/>
<dbReference type="eggNOG" id="COG3428">
    <property type="taxonomic scope" value="Bacteria"/>
</dbReference>
<feature type="domain" description="YdbS-like PH" evidence="2">
    <location>
        <begin position="435"/>
        <end position="511"/>
    </location>
</feature>
<dbReference type="HOGENOM" id="CLU_024617_0_1_5"/>
<dbReference type="PANTHER" id="PTHR34473">
    <property type="entry name" value="UPF0699 TRANSMEMBRANE PROTEIN YDBS"/>
    <property type="match status" value="1"/>
</dbReference>
<keyword evidence="1" id="KW-1133">Transmembrane helix</keyword>
<dbReference type="EMBL" id="CP000157">
    <property type="protein sequence ID" value="ABC64812.1"/>
    <property type="molecule type" value="Genomic_DNA"/>
</dbReference>
<keyword evidence="1" id="KW-0472">Membrane</keyword>
<dbReference type="AlphaFoldDB" id="Q2N679"/>
<accession>Q2N679</accession>
<reference evidence="4" key="1">
    <citation type="journal article" date="2009" name="J. Bacteriol.">
        <title>Complete genome sequence of Erythrobacter litoralis HTCC2594.</title>
        <authorList>
            <person name="Oh H.M."/>
            <person name="Giovannoni S.J."/>
            <person name="Ferriera S."/>
            <person name="Johnson J."/>
            <person name="Cho J.C."/>
        </authorList>
    </citation>
    <scope>NUCLEOTIDE SEQUENCE [LARGE SCALE GENOMIC DNA]</scope>
    <source>
        <strain evidence="4">HTCC2594</strain>
    </source>
</reference>
<evidence type="ECO:0000313" key="4">
    <source>
        <dbReference type="Proteomes" id="UP000008808"/>
    </source>
</evidence>
<protein>
    <recommendedName>
        <fullName evidence="2">YdbS-like PH domain-containing protein</fullName>
    </recommendedName>
</protein>
<feature type="transmembrane region" description="Helical" evidence="1">
    <location>
        <begin position="384"/>
        <end position="406"/>
    </location>
</feature>
<evidence type="ECO:0000259" key="2">
    <source>
        <dbReference type="Pfam" id="PF03703"/>
    </source>
</evidence>
<dbReference type="Pfam" id="PF03703">
    <property type="entry name" value="bPH_2"/>
    <property type="match status" value="2"/>
</dbReference>
<dbReference type="STRING" id="314225.ELI_13600"/>
<feature type="transmembrane region" description="Helical" evidence="1">
    <location>
        <begin position="253"/>
        <end position="277"/>
    </location>
</feature>
<keyword evidence="4" id="KW-1185">Reference proteome</keyword>
<dbReference type="RefSeq" id="WP_011415634.1">
    <property type="nucleotide sequence ID" value="NC_007722.1"/>
</dbReference>
<gene>
    <name evidence="3" type="ordered locus">ELI_13600</name>
</gene>
<dbReference type="PANTHER" id="PTHR34473:SF2">
    <property type="entry name" value="UPF0699 TRANSMEMBRANE PROTEIN YDBT"/>
    <property type="match status" value="1"/>
</dbReference>
<dbReference type="Proteomes" id="UP000008808">
    <property type="component" value="Chromosome"/>
</dbReference>
<dbReference type="KEGG" id="eli:ELI_13600"/>
<dbReference type="InterPro" id="IPR014529">
    <property type="entry name" value="UCP026631"/>
</dbReference>
<feature type="domain" description="YdbS-like PH" evidence="2">
    <location>
        <begin position="79"/>
        <end position="157"/>
    </location>
</feature>
<evidence type="ECO:0000256" key="1">
    <source>
        <dbReference type="SAM" id="Phobius"/>
    </source>
</evidence>
<feature type="transmembrane region" description="Helical" evidence="1">
    <location>
        <begin position="196"/>
        <end position="219"/>
    </location>
</feature>
<keyword evidence="1" id="KW-0812">Transmembrane</keyword>
<feature type="transmembrane region" description="Helical" evidence="1">
    <location>
        <begin position="26"/>
        <end position="46"/>
    </location>
</feature>
<dbReference type="PIRSF" id="PIRSF026631">
    <property type="entry name" value="UCP026631"/>
    <property type="match status" value="1"/>
</dbReference>
<name>Q2N679_ERYLH</name>